<dbReference type="AlphaFoldDB" id="A0AAV7NTU0"/>
<dbReference type="Proteomes" id="UP001066276">
    <property type="component" value="Chromosome 8"/>
</dbReference>
<evidence type="ECO:0000256" key="1">
    <source>
        <dbReference type="SAM" id="MobiDB-lite"/>
    </source>
</evidence>
<gene>
    <name evidence="2" type="ORF">NDU88_007675</name>
</gene>
<dbReference type="EMBL" id="JANPWB010000012">
    <property type="protein sequence ID" value="KAJ1119490.1"/>
    <property type="molecule type" value="Genomic_DNA"/>
</dbReference>
<feature type="compositionally biased region" description="Polar residues" evidence="1">
    <location>
        <begin position="8"/>
        <end position="17"/>
    </location>
</feature>
<accession>A0AAV7NTU0</accession>
<proteinExistence type="predicted"/>
<name>A0AAV7NTU0_PLEWA</name>
<sequence length="242" mass="25772">MGRHKQTDTSQGNTMELYSTPVPLPQSPDRSEVSGDDMTVPMNPEEPSRAELLAPIQGSRVGLEGKTETVAVEVNLLRADLWKVSDKVKVAEGSIVELQTEEVWRWLEMWDKVAPGRKEGTGGVALRASGVESPDWRSCEAGRLVDAVTGGSAMDSNHRVETQQDGTMAVVSSGQAGGMVVERGLGAGGSCASLTMIFMVQGADAPLFCRVGDNDESISLVESCKANLVQVLMGSCLRIGLH</sequence>
<feature type="region of interest" description="Disordered" evidence="1">
    <location>
        <begin position="1"/>
        <end position="45"/>
    </location>
</feature>
<reference evidence="2" key="1">
    <citation type="journal article" date="2022" name="bioRxiv">
        <title>Sequencing and chromosome-scale assembly of the giantPleurodeles waltlgenome.</title>
        <authorList>
            <person name="Brown T."/>
            <person name="Elewa A."/>
            <person name="Iarovenko S."/>
            <person name="Subramanian E."/>
            <person name="Araus A.J."/>
            <person name="Petzold A."/>
            <person name="Susuki M."/>
            <person name="Suzuki K.-i.T."/>
            <person name="Hayashi T."/>
            <person name="Toyoda A."/>
            <person name="Oliveira C."/>
            <person name="Osipova E."/>
            <person name="Leigh N.D."/>
            <person name="Simon A."/>
            <person name="Yun M.H."/>
        </authorList>
    </citation>
    <scope>NUCLEOTIDE SEQUENCE</scope>
    <source>
        <strain evidence="2">20211129_DDA</strain>
        <tissue evidence="2">Liver</tissue>
    </source>
</reference>
<protein>
    <submittedName>
        <fullName evidence="2">Uncharacterized protein</fullName>
    </submittedName>
</protein>
<keyword evidence="3" id="KW-1185">Reference proteome</keyword>
<comment type="caution">
    <text evidence="2">The sequence shown here is derived from an EMBL/GenBank/DDBJ whole genome shotgun (WGS) entry which is preliminary data.</text>
</comment>
<evidence type="ECO:0000313" key="3">
    <source>
        <dbReference type="Proteomes" id="UP001066276"/>
    </source>
</evidence>
<organism evidence="2 3">
    <name type="scientific">Pleurodeles waltl</name>
    <name type="common">Iberian ribbed newt</name>
    <dbReference type="NCBI Taxonomy" id="8319"/>
    <lineage>
        <taxon>Eukaryota</taxon>
        <taxon>Metazoa</taxon>
        <taxon>Chordata</taxon>
        <taxon>Craniata</taxon>
        <taxon>Vertebrata</taxon>
        <taxon>Euteleostomi</taxon>
        <taxon>Amphibia</taxon>
        <taxon>Batrachia</taxon>
        <taxon>Caudata</taxon>
        <taxon>Salamandroidea</taxon>
        <taxon>Salamandridae</taxon>
        <taxon>Pleurodelinae</taxon>
        <taxon>Pleurodeles</taxon>
    </lineage>
</organism>
<evidence type="ECO:0000313" key="2">
    <source>
        <dbReference type="EMBL" id="KAJ1119490.1"/>
    </source>
</evidence>